<dbReference type="RefSeq" id="WP_141624199.1">
    <property type="nucleotide sequence ID" value="NZ_CP041242.1"/>
</dbReference>
<dbReference type="Gene3D" id="3.40.50.10190">
    <property type="entry name" value="BRCT domain"/>
    <property type="match status" value="1"/>
</dbReference>
<dbReference type="Proteomes" id="UP000317199">
    <property type="component" value="Chromosome"/>
</dbReference>
<accession>A0A514BU51</accession>
<dbReference type="InterPro" id="IPR036420">
    <property type="entry name" value="BRCT_dom_sf"/>
</dbReference>
<dbReference type="CDD" id="cd17748">
    <property type="entry name" value="BRCT_DNA_ligase_like"/>
    <property type="match status" value="1"/>
</dbReference>
<keyword evidence="1" id="KW-0436">Ligase</keyword>
<keyword evidence="2" id="KW-1185">Reference proteome</keyword>
<evidence type="ECO:0000313" key="1">
    <source>
        <dbReference type="EMBL" id="QDH70867.1"/>
    </source>
</evidence>
<organism evidence="1 2">
    <name type="scientific">Marilutibacter alkalisoli</name>
    <dbReference type="NCBI Taxonomy" id="2591633"/>
    <lineage>
        <taxon>Bacteria</taxon>
        <taxon>Pseudomonadati</taxon>
        <taxon>Pseudomonadota</taxon>
        <taxon>Gammaproteobacteria</taxon>
        <taxon>Lysobacterales</taxon>
        <taxon>Lysobacteraceae</taxon>
        <taxon>Marilutibacter</taxon>
    </lineage>
</organism>
<name>A0A514BU51_9GAMM</name>
<gene>
    <name evidence="1" type="ORF">FKV23_12815</name>
</gene>
<dbReference type="AlphaFoldDB" id="A0A514BU51"/>
<dbReference type="KEGG" id="lyj:FKV23_12815"/>
<dbReference type="OrthoDB" id="5451971at2"/>
<dbReference type="EMBL" id="CP041242">
    <property type="protein sequence ID" value="QDH70867.1"/>
    <property type="molecule type" value="Genomic_DNA"/>
</dbReference>
<evidence type="ECO:0000313" key="2">
    <source>
        <dbReference type="Proteomes" id="UP000317199"/>
    </source>
</evidence>
<protein>
    <submittedName>
        <fullName evidence="1">NAD-dependent DNA ligase</fullName>
    </submittedName>
</protein>
<sequence>MSIYQDGAPGGAMTWRRRLDRSTDELLGLCRGVLADGALAQQEAEFLLDWIQRNGQFREHYPFNVLFDRLSSALVDGFLDSDEERDLLGTLTAFVGGETLVAERQVASLSTALPLDDPQPRFAWDSPDVRSGFVLTGTFAFGSRKNVADAVIERGGTVLKNPVRAMRFLVIGEIGSRDWVHSSYGRKIEKAVQLRDEGLPVSIISEAHWASHL</sequence>
<dbReference type="GO" id="GO:0016874">
    <property type="term" value="F:ligase activity"/>
    <property type="evidence" value="ECO:0007669"/>
    <property type="project" value="UniProtKB-KW"/>
</dbReference>
<reference evidence="1 2" key="1">
    <citation type="submission" date="2019-06" db="EMBL/GenBank/DDBJ databases">
        <title>Lysobacter alkalisoli sp. nov. isolated from saline-alkali soil.</title>
        <authorList>
            <person name="Sun J.-Q."/>
            <person name="Xu L."/>
        </authorList>
    </citation>
    <scope>NUCLEOTIDE SEQUENCE [LARGE SCALE GENOMIC DNA]</scope>
    <source>
        <strain evidence="1 2">SJ-36</strain>
    </source>
</reference>
<proteinExistence type="predicted"/>